<keyword evidence="3" id="KW-1185">Reference proteome</keyword>
<organism evidence="2 3">
    <name type="scientific">Meloidogyne graminicola</name>
    <dbReference type="NCBI Taxonomy" id="189291"/>
    <lineage>
        <taxon>Eukaryota</taxon>
        <taxon>Metazoa</taxon>
        <taxon>Ecdysozoa</taxon>
        <taxon>Nematoda</taxon>
        <taxon>Chromadorea</taxon>
        <taxon>Rhabditida</taxon>
        <taxon>Tylenchina</taxon>
        <taxon>Tylenchomorpha</taxon>
        <taxon>Tylenchoidea</taxon>
        <taxon>Meloidogynidae</taxon>
        <taxon>Meloidogyninae</taxon>
        <taxon>Meloidogyne</taxon>
    </lineage>
</organism>
<comment type="caution">
    <text evidence="2">The sequence shown here is derived from an EMBL/GenBank/DDBJ whole genome shotgun (WGS) entry which is preliminary data.</text>
</comment>
<feature type="region of interest" description="Disordered" evidence="1">
    <location>
        <begin position="56"/>
        <end position="111"/>
    </location>
</feature>
<evidence type="ECO:0000313" key="3">
    <source>
        <dbReference type="Proteomes" id="UP000605970"/>
    </source>
</evidence>
<protein>
    <submittedName>
        <fullName evidence="2">Uncharacterized protein</fullName>
    </submittedName>
</protein>
<dbReference type="EMBL" id="JABEBT010000089">
    <property type="protein sequence ID" value="KAF7632935.1"/>
    <property type="molecule type" value="Genomic_DNA"/>
</dbReference>
<name>A0A8S9ZHX1_9BILA</name>
<sequence length="111" mass="12655">MGDPLCSLGNFQIPRPKCIGMEFVAIKGTHSGFYRTINKNIAFKYGISQQRTFGVSTRRPSIPKEWTNIKKNNNENEERESSKSNNGSISEENEVVSEPLPDYEVEERKKT</sequence>
<dbReference type="OrthoDB" id="5831187at2759"/>
<proteinExistence type="predicted"/>
<feature type="compositionally biased region" description="Basic and acidic residues" evidence="1">
    <location>
        <begin position="72"/>
        <end position="82"/>
    </location>
</feature>
<accession>A0A8S9ZHX1</accession>
<evidence type="ECO:0000256" key="1">
    <source>
        <dbReference type="SAM" id="MobiDB-lite"/>
    </source>
</evidence>
<dbReference type="Proteomes" id="UP000605970">
    <property type="component" value="Unassembled WGS sequence"/>
</dbReference>
<gene>
    <name evidence="2" type="ORF">Mgra_00007637</name>
</gene>
<evidence type="ECO:0000313" key="2">
    <source>
        <dbReference type="EMBL" id="KAF7632935.1"/>
    </source>
</evidence>
<dbReference type="AlphaFoldDB" id="A0A8S9ZHX1"/>
<reference evidence="2" key="1">
    <citation type="journal article" date="2020" name="Ecol. Evol.">
        <title>Genome structure and content of the rice root-knot nematode (Meloidogyne graminicola).</title>
        <authorList>
            <person name="Phan N.T."/>
            <person name="Danchin E.G.J."/>
            <person name="Klopp C."/>
            <person name="Perfus-Barbeoch L."/>
            <person name="Kozlowski D.K."/>
            <person name="Koutsovoulos G.D."/>
            <person name="Lopez-Roques C."/>
            <person name="Bouchez O."/>
            <person name="Zahm M."/>
            <person name="Besnard G."/>
            <person name="Bellafiore S."/>
        </authorList>
    </citation>
    <scope>NUCLEOTIDE SEQUENCE</scope>
    <source>
        <strain evidence="2">VN-18</strain>
    </source>
</reference>
<feature type="compositionally biased region" description="Acidic residues" evidence="1">
    <location>
        <begin position="91"/>
        <end position="105"/>
    </location>
</feature>